<evidence type="ECO:0008006" key="2">
    <source>
        <dbReference type="Google" id="ProtNLM"/>
    </source>
</evidence>
<comment type="caution">
    <text evidence="1">The sequence shown here is derived from an EMBL/GenBank/DDBJ whole genome shotgun (WGS) entry which is preliminary data.</text>
</comment>
<dbReference type="RefSeq" id="WP_071315868.1">
    <property type="nucleotide sequence ID" value="NZ_CP063356.2"/>
</dbReference>
<name>A0A1S2ME34_9BACI</name>
<gene>
    <name evidence="1" type="ORF">AWH56_03845</name>
</gene>
<protein>
    <recommendedName>
        <fullName evidence="2">X-X-X-Leu-X-X-Gly heptad repeat-containing protein</fullName>
    </recommendedName>
</protein>
<sequence length="610" mass="66695">MKKRITLLFLTILLIFPFSIGGANSNEKSNRSTEEAKLDPNAVGEVASKDEVVYGTLSASGTLKEIYVVNMLDVTSAGSIIDFGNYTTVRNLTNLSTIDQKDDEVKLQAMPGWFYYQGNLVEQQLPWDVEINYSLDGKEISSDDLAGKVGRLHLTIKTSKNKSVDPLFYENYTLQVALTLDTNLISNLETPDATVANVGKQRQLTYTVMPDSDGVITLLADVVNFEMEGIDIFAIPLSMAIDNPEVDEMTKEMRTLSDAIEELNTGVFDLKTGVSELNNGVQTLNNGSSEYKTGMSDISNASFEIIEASKTIERALSELHEVLSGSQEKMDLSDLAQLPGGLTQIADGLDEVANGLLILKDNFSTAYSDLHNAMEAIPAPTVTEEEIQQLYASGANHKTIDALLEVYVSAQTAKGTYDKIKEAFLAVETALEGTSSSIHFMSNQLTAISGEISGSFENMEGYNALNELEEGVGLLASNYGQFHLGLISYTNGIAELAEGYKEIDSGFSKIANGTSELDTGVAELYDGTKELADATSDLPAKIQEEIDAMMAEFDKSDFEPVSFVSPKNTNVQSVQFILKTEAIEREEVKTTVVKEEEKQGFWQRLKKLFS</sequence>
<dbReference type="Gene3D" id="1.10.287.950">
    <property type="entry name" value="Methyl-accepting chemotaxis protein"/>
    <property type="match status" value="2"/>
</dbReference>
<proteinExistence type="predicted"/>
<accession>A0A1S2ME34</accession>
<dbReference type="EMBL" id="LQXD01000015">
    <property type="protein sequence ID" value="OIJ22929.1"/>
    <property type="molecule type" value="Genomic_DNA"/>
</dbReference>
<evidence type="ECO:0000313" key="1">
    <source>
        <dbReference type="EMBL" id="OIJ22929.1"/>
    </source>
</evidence>
<dbReference type="NCBIfam" id="TIGR03057">
    <property type="entry name" value="xxxLxxG_by_4"/>
    <property type="match status" value="2"/>
</dbReference>
<dbReference type="AlphaFoldDB" id="A0A1S2ME34"/>
<reference evidence="1" key="1">
    <citation type="submission" date="2016-10" db="EMBL/GenBank/DDBJ databases">
        <title>Draft genome sequences of four alkaliphilic bacteria belonging to the Anaerobacillus genus.</title>
        <authorList>
            <person name="Bassil N.M."/>
            <person name="Lloyd J.R."/>
        </authorList>
    </citation>
    <scope>NUCLEOTIDE SEQUENCE [LARGE SCALE GENOMIC DNA]</scope>
    <source>
        <strain evidence="1">NB2006</strain>
    </source>
</reference>
<dbReference type="InterPro" id="IPR023908">
    <property type="entry name" value="xxxLxxG_rpt"/>
</dbReference>
<organism evidence="1">
    <name type="scientific">Anaerobacillus isosaccharinicus</name>
    <dbReference type="NCBI Taxonomy" id="1532552"/>
    <lineage>
        <taxon>Bacteria</taxon>
        <taxon>Bacillati</taxon>
        <taxon>Bacillota</taxon>
        <taxon>Bacilli</taxon>
        <taxon>Bacillales</taxon>
        <taxon>Bacillaceae</taxon>
        <taxon>Anaerobacillus</taxon>
    </lineage>
</organism>